<sequence>MDQQKLTLFLDLTETLNYTETAERNFMTQGNVSKKINALEKELGIQLFDRSNRQIKLTEDGQLILEDVKRIVTDYQILEANLTKHREKKERVLTIHTIPTMPNYLGFDLLTSFLRQHPEVHLNLQESEAMAMDRIPLEEKNSVYFFRSLDKLNAQNYITTEEDHFVAVLPKAHPLAKNSTITLSDLQAENFLLLGQASKAYYSVMELCHSVGFEPQVTYQGTRIDLILKMIEQGLGISLIMEKSLGNSLSDQLVLREIAPTQESYLYFYLSEEADAPAPKLFLRYLQDKYSNVE</sequence>
<evidence type="ECO:0000313" key="10">
    <source>
        <dbReference type="Proteomes" id="UP001260773"/>
    </source>
</evidence>
<dbReference type="InterPro" id="IPR036390">
    <property type="entry name" value="WH_DNA-bd_sf"/>
</dbReference>
<name>A0A2N8PRQ3_ENTAV</name>
<dbReference type="Proteomes" id="UP001260773">
    <property type="component" value="Unassembled WGS sequence"/>
</dbReference>
<dbReference type="InterPro" id="IPR000847">
    <property type="entry name" value="LysR_HTH_N"/>
</dbReference>
<evidence type="ECO:0000313" key="6">
    <source>
        <dbReference type="EMBL" id="MDT2404477.1"/>
    </source>
</evidence>
<dbReference type="PANTHER" id="PTHR30346">
    <property type="entry name" value="TRANSCRIPTIONAL DUAL REGULATOR HCAR-RELATED"/>
    <property type="match status" value="1"/>
</dbReference>
<dbReference type="EMBL" id="JARPWY010000102">
    <property type="protein sequence ID" value="MDT2516744.1"/>
    <property type="molecule type" value="Genomic_DNA"/>
</dbReference>
<dbReference type="GO" id="GO:0003677">
    <property type="term" value="F:DNA binding"/>
    <property type="evidence" value="ECO:0007669"/>
    <property type="project" value="UniProtKB-KW"/>
</dbReference>
<dbReference type="InterPro" id="IPR036388">
    <property type="entry name" value="WH-like_DNA-bd_sf"/>
</dbReference>
<dbReference type="EMBL" id="RYZS01000002">
    <property type="protein sequence ID" value="RVU92899.1"/>
    <property type="molecule type" value="Genomic_DNA"/>
</dbReference>
<comment type="caution">
    <text evidence="6">The sequence shown here is derived from an EMBL/GenBank/DDBJ whole genome shotgun (WGS) entry which is preliminary data.</text>
</comment>
<keyword evidence="3" id="KW-0238">DNA-binding</keyword>
<reference evidence="8 9" key="1">
    <citation type="submission" date="2018-12" db="EMBL/GenBank/DDBJ databases">
        <title>A novel vanA-carrying plasmid in a clinical isolate of Enterococcus avium.</title>
        <authorList>
            <person name="Bernasconi O.J."/>
            <person name="Luzzaro F."/>
            <person name="Endimiani A."/>
        </authorList>
    </citation>
    <scope>NUCLEOTIDE SEQUENCE [LARGE SCALE GENOMIC DNA]</scope>
    <source>
        <strain evidence="8 9">LC0559/18</strain>
    </source>
</reference>
<dbReference type="AlphaFoldDB" id="A0A2N8PRQ3"/>
<keyword evidence="4" id="KW-0804">Transcription</keyword>
<evidence type="ECO:0000256" key="2">
    <source>
        <dbReference type="ARBA" id="ARBA00023015"/>
    </source>
</evidence>
<dbReference type="Pfam" id="PF00126">
    <property type="entry name" value="HTH_1"/>
    <property type="match status" value="1"/>
</dbReference>
<dbReference type="Proteomes" id="UP001264335">
    <property type="component" value="Unassembled WGS sequence"/>
</dbReference>
<dbReference type="GO" id="GO:0032993">
    <property type="term" value="C:protein-DNA complex"/>
    <property type="evidence" value="ECO:0007669"/>
    <property type="project" value="TreeGrafter"/>
</dbReference>
<accession>A0A2N8PRQ3</accession>
<evidence type="ECO:0000256" key="4">
    <source>
        <dbReference type="ARBA" id="ARBA00023163"/>
    </source>
</evidence>
<feature type="domain" description="HTH lysR-type" evidence="5">
    <location>
        <begin position="1"/>
        <end position="58"/>
    </location>
</feature>
<evidence type="ECO:0000313" key="7">
    <source>
        <dbReference type="EMBL" id="MDT2516744.1"/>
    </source>
</evidence>
<keyword evidence="2" id="KW-0805">Transcription regulation</keyword>
<dbReference type="PROSITE" id="PS50931">
    <property type="entry name" value="HTH_LYSR"/>
    <property type="match status" value="1"/>
</dbReference>
<protein>
    <submittedName>
        <fullName evidence="6">LysR family transcriptional regulator</fullName>
    </submittedName>
</protein>
<dbReference type="CDD" id="cd05466">
    <property type="entry name" value="PBP2_LTTR_substrate"/>
    <property type="match status" value="1"/>
</dbReference>
<dbReference type="Gene3D" id="1.10.10.10">
    <property type="entry name" value="Winged helix-like DNA-binding domain superfamily/Winged helix DNA-binding domain"/>
    <property type="match status" value="1"/>
</dbReference>
<dbReference type="RefSeq" id="WP_048719746.1">
    <property type="nucleotide sequence ID" value="NZ_JAHLOU010000097.1"/>
</dbReference>
<comment type="similarity">
    <text evidence="1">Belongs to the LysR transcriptional regulatory family.</text>
</comment>
<organism evidence="6 10">
    <name type="scientific">Enterococcus avium</name>
    <name type="common">Streptococcus avium</name>
    <dbReference type="NCBI Taxonomy" id="33945"/>
    <lineage>
        <taxon>Bacteria</taxon>
        <taxon>Bacillati</taxon>
        <taxon>Bacillota</taxon>
        <taxon>Bacilli</taxon>
        <taxon>Lactobacillales</taxon>
        <taxon>Enterococcaceae</taxon>
        <taxon>Enterococcus</taxon>
    </lineage>
</organism>
<evidence type="ECO:0000313" key="9">
    <source>
        <dbReference type="Proteomes" id="UP000288388"/>
    </source>
</evidence>
<dbReference type="GO" id="GO:0003700">
    <property type="term" value="F:DNA-binding transcription factor activity"/>
    <property type="evidence" value="ECO:0007669"/>
    <property type="project" value="InterPro"/>
</dbReference>
<dbReference type="PANTHER" id="PTHR30346:SF0">
    <property type="entry name" value="HCA OPERON TRANSCRIPTIONAL ACTIVATOR HCAR"/>
    <property type="match status" value="1"/>
</dbReference>
<evidence type="ECO:0000313" key="8">
    <source>
        <dbReference type="EMBL" id="RVU92899.1"/>
    </source>
</evidence>
<proteinExistence type="inferred from homology"/>
<evidence type="ECO:0000313" key="11">
    <source>
        <dbReference type="Proteomes" id="UP001264335"/>
    </source>
</evidence>
<reference evidence="6 11" key="2">
    <citation type="submission" date="2023-03" db="EMBL/GenBank/DDBJ databases">
        <authorList>
            <person name="Shen W."/>
            <person name="Cai J."/>
        </authorList>
    </citation>
    <scope>NUCLEOTIDE SEQUENCE</scope>
    <source>
        <strain evidence="6">P33-2</strain>
        <strain evidence="7 11">Y2</strain>
    </source>
</reference>
<dbReference type="EMBL" id="JARPWH010000107">
    <property type="protein sequence ID" value="MDT2404477.1"/>
    <property type="molecule type" value="Genomic_DNA"/>
</dbReference>
<gene>
    <name evidence="8" type="ORF">EK398_20730</name>
    <name evidence="6" type="ORF">P7D43_19100</name>
    <name evidence="7" type="ORF">P7D79_21215</name>
</gene>
<dbReference type="SUPFAM" id="SSF46785">
    <property type="entry name" value="Winged helix' DNA-binding domain"/>
    <property type="match status" value="1"/>
</dbReference>
<dbReference type="Proteomes" id="UP000288388">
    <property type="component" value="Unassembled WGS sequence"/>
</dbReference>
<dbReference type="Pfam" id="PF03466">
    <property type="entry name" value="LysR_substrate"/>
    <property type="match status" value="1"/>
</dbReference>
<evidence type="ECO:0000256" key="3">
    <source>
        <dbReference type="ARBA" id="ARBA00023125"/>
    </source>
</evidence>
<dbReference type="SUPFAM" id="SSF53850">
    <property type="entry name" value="Periplasmic binding protein-like II"/>
    <property type="match status" value="1"/>
</dbReference>
<dbReference type="InterPro" id="IPR005119">
    <property type="entry name" value="LysR_subst-bd"/>
</dbReference>
<dbReference type="FunFam" id="1.10.10.10:FF:000001">
    <property type="entry name" value="LysR family transcriptional regulator"/>
    <property type="match status" value="1"/>
</dbReference>
<evidence type="ECO:0000259" key="5">
    <source>
        <dbReference type="PROSITE" id="PS50931"/>
    </source>
</evidence>
<dbReference type="Gene3D" id="3.40.190.290">
    <property type="match status" value="1"/>
</dbReference>
<evidence type="ECO:0000256" key="1">
    <source>
        <dbReference type="ARBA" id="ARBA00009437"/>
    </source>
</evidence>